<protein>
    <submittedName>
        <fullName evidence="3">PAS domain-containing protein</fullName>
    </submittedName>
</protein>
<dbReference type="Proteomes" id="UP000273405">
    <property type="component" value="Unassembled WGS sequence"/>
</dbReference>
<dbReference type="Gene3D" id="3.30.450.20">
    <property type="entry name" value="PAS domain"/>
    <property type="match status" value="1"/>
</dbReference>
<evidence type="ECO:0000313" key="4">
    <source>
        <dbReference type="Proteomes" id="UP000273405"/>
    </source>
</evidence>
<dbReference type="InterPro" id="IPR035965">
    <property type="entry name" value="PAS-like_dom_sf"/>
</dbReference>
<sequence>MPNAPAPHSVPTGEPSPLQTHSREELDALIQRVDGLSELELDGLPLGMIQLDAQGKILKFNRTEASLARIKAKEQIGKSFFNEVAPCTRVREFYGRFQEGVRAKSLYQTFGFIFRFAHGARHVAITLFYSDKTDSVWVLVSDQQVPGDAPSPKNRLA</sequence>
<organism evidence="3 4">
    <name type="scientific">Corallococcus sicarius</name>
    <dbReference type="NCBI Taxonomy" id="2316726"/>
    <lineage>
        <taxon>Bacteria</taxon>
        <taxon>Pseudomonadati</taxon>
        <taxon>Myxococcota</taxon>
        <taxon>Myxococcia</taxon>
        <taxon>Myxococcales</taxon>
        <taxon>Cystobacterineae</taxon>
        <taxon>Myxococcaceae</taxon>
        <taxon>Corallococcus</taxon>
    </lineage>
</organism>
<evidence type="ECO:0000259" key="2">
    <source>
        <dbReference type="Pfam" id="PF00989"/>
    </source>
</evidence>
<keyword evidence="4" id="KW-1185">Reference proteome</keyword>
<gene>
    <name evidence="3" type="ORF">D7X12_21730</name>
</gene>
<name>A0A3A8NJH4_9BACT</name>
<dbReference type="GO" id="GO:0006355">
    <property type="term" value="P:regulation of DNA-templated transcription"/>
    <property type="evidence" value="ECO:0007669"/>
    <property type="project" value="InterPro"/>
</dbReference>
<feature type="domain" description="PAS fold" evidence="2">
    <location>
        <begin position="41"/>
        <end position="126"/>
    </location>
</feature>
<accession>A0A3A8NJH4</accession>
<evidence type="ECO:0000256" key="1">
    <source>
        <dbReference type="SAM" id="MobiDB-lite"/>
    </source>
</evidence>
<dbReference type="InterPro" id="IPR013767">
    <property type="entry name" value="PAS_fold"/>
</dbReference>
<dbReference type="OrthoDB" id="329226at2"/>
<comment type="caution">
    <text evidence="3">The sequence shown here is derived from an EMBL/GenBank/DDBJ whole genome shotgun (WGS) entry which is preliminary data.</text>
</comment>
<dbReference type="EMBL" id="RAWG01000141">
    <property type="protein sequence ID" value="RKH40122.1"/>
    <property type="molecule type" value="Genomic_DNA"/>
</dbReference>
<dbReference type="Pfam" id="PF00989">
    <property type="entry name" value="PAS"/>
    <property type="match status" value="1"/>
</dbReference>
<evidence type="ECO:0000313" key="3">
    <source>
        <dbReference type="EMBL" id="RKH40122.1"/>
    </source>
</evidence>
<dbReference type="AlphaFoldDB" id="A0A3A8NJH4"/>
<proteinExistence type="predicted"/>
<feature type="region of interest" description="Disordered" evidence="1">
    <location>
        <begin position="1"/>
        <end position="21"/>
    </location>
</feature>
<dbReference type="SUPFAM" id="SSF55785">
    <property type="entry name" value="PYP-like sensor domain (PAS domain)"/>
    <property type="match status" value="1"/>
</dbReference>
<reference evidence="4" key="1">
    <citation type="submission" date="2018-09" db="EMBL/GenBank/DDBJ databases">
        <authorList>
            <person name="Livingstone P.G."/>
            <person name="Whitworth D.E."/>
        </authorList>
    </citation>
    <scope>NUCLEOTIDE SEQUENCE [LARGE SCALE GENOMIC DNA]</scope>
    <source>
        <strain evidence="4">CA040B</strain>
    </source>
</reference>